<sequence length="208" mass="23215">MENQNAYEGIEGNDQHYFLGSEAVAAQSQQSASDNQANQQLNNNLPNNNNVIGVQPGGTHNLAAVVQPQEDDDDHPENPHLSDEIRAALIEIANTNPPVDIRTVEPGLLRAIIADVSRMLHARNGRCRHVDGVTGERCQARRWKAGARKCMSHLKRHPSVETQIRILMRQMQGHGTCSGDYAWKEREDGRLCDGCRRKDALHRERSGM</sequence>
<evidence type="ECO:0000256" key="1">
    <source>
        <dbReference type="SAM" id="MobiDB-lite"/>
    </source>
</evidence>
<dbReference type="EMBL" id="CM002238">
    <property type="protein sequence ID" value="EAA30102.1"/>
    <property type="molecule type" value="Genomic_DNA"/>
</dbReference>
<dbReference type="OrthoDB" id="10321709at2759"/>
<reference evidence="2 3" key="1">
    <citation type="journal article" date="2003" name="Nature">
        <title>The genome sequence of the filamentous fungus Neurospora crassa.</title>
        <authorList>
            <person name="Galagan J.E."/>
            <person name="Calvo S.E."/>
            <person name="Borkovich K.A."/>
            <person name="Selker E.U."/>
            <person name="Read N.D."/>
            <person name="Jaffe D."/>
            <person name="FitzHugh W."/>
            <person name="Ma L.J."/>
            <person name="Smirnov S."/>
            <person name="Purcell S."/>
            <person name="Rehman B."/>
            <person name="Elkins T."/>
            <person name="Engels R."/>
            <person name="Wang S."/>
            <person name="Nielsen C.B."/>
            <person name="Butler J."/>
            <person name="Endrizzi M."/>
            <person name="Qui D."/>
            <person name="Ianakiev P."/>
            <person name="Bell-Pedersen D."/>
            <person name="Nelson M.A."/>
            <person name="Werner-Washburne M."/>
            <person name="Selitrennikoff C.P."/>
            <person name="Kinsey J.A."/>
            <person name="Braun E.L."/>
            <person name="Zelter A."/>
            <person name="Schulte U."/>
            <person name="Kothe G.O."/>
            <person name="Jedd G."/>
            <person name="Mewes W."/>
            <person name="Staben C."/>
            <person name="Marcotte E."/>
            <person name="Greenberg D."/>
            <person name="Roy A."/>
            <person name="Foley K."/>
            <person name="Naylor J."/>
            <person name="Stange-Thomann N."/>
            <person name="Barrett R."/>
            <person name="Gnerre S."/>
            <person name="Kamal M."/>
            <person name="Kamvysselis M."/>
            <person name="Mauceli E."/>
            <person name="Bielke C."/>
            <person name="Rudd S."/>
            <person name="Frishman D."/>
            <person name="Krystofova S."/>
            <person name="Rasmussen C."/>
            <person name="Metzenberg R.L."/>
            <person name="Perkins D.D."/>
            <person name="Kroken S."/>
            <person name="Cogoni C."/>
            <person name="Macino G."/>
            <person name="Catcheside D."/>
            <person name="Li W."/>
            <person name="Pratt R.J."/>
            <person name="Osmani S.A."/>
            <person name="DeSouza C.P."/>
            <person name="Glass L."/>
            <person name="Orbach M.J."/>
            <person name="Berglund J.A."/>
            <person name="Voelker R."/>
            <person name="Yarden O."/>
            <person name="Plamann M."/>
            <person name="Seiler S."/>
            <person name="Dunlap J."/>
            <person name="Radford A."/>
            <person name="Aramayo R."/>
            <person name="Natvig D.O."/>
            <person name="Alex L.A."/>
            <person name="Mannhaupt G."/>
            <person name="Ebbole D.J."/>
            <person name="Freitag M."/>
            <person name="Paulsen I."/>
            <person name="Sachs M.S."/>
            <person name="Lander E.S."/>
            <person name="Nusbaum C."/>
            <person name="Birren B."/>
        </authorList>
    </citation>
    <scope>NUCLEOTIDE SEQUENCE [LARGE SCALE GENOMIC DNA]</scope>
    <source>
        <strain evidence="3">ATCC 24698 / 74-OR23-1A / CBS 708.71 / DSM 1257 / FGSC 987</strain>
    </source>
</reference>
<dbReference type="AlphaFoldDB" id="Q7S3J5"/>
<dbReference type="KEGG" id="ncr:NCU08248"/>
<feature type="region of interest" description="Disordered" evidence="1">
    <location>
        <begin position="25"/>
        <end position="58"/>
    </location>
</feature>
<dbReference type="OMA" id="HARNGRC"/>
<keyword evidence="3" id="KW-1185">Reference proteome</keyword>
<protein>
    <submittedName>
        <fullName evidence="2">Uncharacterized protein</fullName>
    </submittedName>
</protein>
<name>Q7S3J5_NEUCR</name>
<dbReference type="VEuPathDB" id="FungiDB:NCU08248"/>
<dbReference type="GeneID" id="3875469"/>
<dbReference type="HOGENOM" id="CLU_1321217_0_0_1"/>
<dbReference type="PaxDb" id="5141-EFNCRP00000004664"/>
<dbReference type="Proteomes" id="UP000001805">
    <property type="component" value="Chromosome 3, Linkage Group III"/>
</dbReference>
<proteinExistence type="predicted"/>
<evidence type="ECO:0000313" key="2">
    <source>
        <dbReference type="EMBL" id="EAA30102.1"/>
    </source>
</evidence>
<evidence type="ECO:0000313" key="3">
    <source>
        <dbReference type="Proteomes" id="UP000001805"/>
    </source>
</evidence>
<feature type="compositionally biased region" description="Low complexity" evidence="1">
    <location>
        <begin position="25"/>
        <end position="50"/>
    </location>
</feature>
<accession>Q7S3J5</accession>
<dbReference type="RefSeq" id="XP_959338.1">
    <property type="nucleotide sequence ID" value="XM_954245.1"/>
</dbReference>
<dbReference type="InParanoid" id="Q7S3J5"/>
<gene>
    <name evidence="2" type="ORF">NCU08248</name>
</gene>
<organism evidence="2 3">
    <name type="scientific">Neurospora crassa (strain ATCC 24698 / 74-OR23-1A / CBS 708.71 / DSM 1257 / FGSC 987)</name>
    <dbReference type="NCBI Taxonomy" id="367110"/>
    <lineage>
        <taxon>Eukaryota</taxon>
        <taxon>Fungi</taxon>
        <taxon>Dikarya</taxon>
        <taxon>Ascomycota</taxon>
        <taxon>Pezizomycotina</taxon>
        <taxon>Sordariomycetes</taxon>
        <taxon>Sordariomycetidae</taxon>
        <taxon>Sordariales</taxon>
        <taxon>Sordariaceae</taxon>
        <taxon>Neurospora</taxon>
    </lineage>
</organism>